<dbReference type="Pfam" id="PF13855">
    <property type="entry name" value="LRR_8"/>
    <property type="match status" value="1"/>
</dbReference>
<keyword evidence="14" id="KW-0418">Kinase</keyword>
<keyword evidence="13 22" id="KW-0547">Nucleotide-binding</keyword>
<dbReference type="InterPro" id="IPR001611">
    <property type="entry name" value="Leu-rich_rpt"/>
</dbReference>
<evidence type="ECO:0000256" key="20">
    <source>
        <dbReference type="ARBA" id="ARBA00047899"/>
    </source>
</evidence>
<sequence>MRHFHFSLMLFILFFQILACYSARKVGGIDSGTETEVLLSFKSLVSDPQNALSGWNISYSHCTWFGVNCTSSTTKVQSLHLSSLGLFGIIPPQLSNLTSLKTLDLSNNSFFGQIPSELGHLTSLQHIILVGNIINGTIPISLSHCRRLETIMFRNNKLTGHLPRELGRLHRLKVLDASMNNLTGAIPSTFGNLSTLTVLNMSRTQISGEIPNELGRLNNLVTLQLSENQLSGEIPFSIFNISSLKFLSLTLNRLVGKLPSNIGLTLPKIRDLRLASNHLEGPIPSSLSNASYIEHLDLSSNNFTGHIPLLGNLKHLVQLLLGANSLSSTTKLNFQVFDSLTNCTLLSKILLNSNQLAGELPPSVANLSVNLQHFCVYDNFLTGSFPQRLEKYQNLVSLSIEKNFFEGKIPNSIGKLQKLERLMVTGNLFSGEIPDIFSNLTWLYELDMASNRLSGRIPMSIATCQRLEMLVLQRTALSGSIPKQIFELPQLKFLLLANNSLSGFLPDEFGHLRQLEFMDISGNQLSGNIPAITERYSILQYLNIARNRINGSIPKSLENLAALESLDLSSNNLSGLIPTELENLNALQMLNLSFNSLEGEVPKNGVFANISWDSLQGNKQLCVFDHETAEKLRVTTCVTKTKSNSDLVLKVIIPTSSFIVLVCALCLVCAVITKKKRKTINNQSSSSELKGLPPRLSYSEIQLATNGFDTKNLIGRGAFGSVYRAVFNTGESGIHTTVAVKVLDLTQSKASKSFVTECEALRNIRHRNLVKVFTSCSSIDHTGAEFKALAMEFMSNGNLDKWLYPEDVECGSTLTLTQRLNIAIDVASALDYLHHDCDPPVVHCDLKPGNVLLDEDMTAHVGDFGLARFLSHDSSQTGSSTIGLKGSIGYIAPEYGLGGKASTSGDVYSFGILLLEMIIAKKPTDGIFQEGLSINKFISEVHESKILDIADPKLFKDNESFLQNSSANYSSGDDSSSKNKNNIAFRGEECVASMVRVGLSCAADSSKGRFTMREALSKLQEIKRCSNEPGHVLKCEGDEDAVDALGFEYIG</sequence>
<evidence type="ECO:0000256" key="8">
    <source>
        <dbReference type="ARBA" id="ARBA00022614"/>
    </source>
</evidence>
<evidence type="ECO:0000256" key="14">
    <source>
        <dbReference type="ARBA" id="ARBA00022777"/>
    </source>
</evidence>
<dbReference type="InterPro" id="IPR008271">
    <property type="entry name" value="Ser/Thr_kinase_AS"/>
</dbReference>
<dbReference type="Gene3D" id="3.80.10.10">
    <property type="entry name" value="Ribonuclease Inhibitor"/>
    <property type="match status" value="2"/>
</dbReference>
<keyword evidence="11 24" id="KW-0732">Signal</keyword>
<dbReference type="PROSITE" id="PS00108">
    <property type="entry name" value="PROTEIN_KINASE_ST"/>
    <property type="match status" value="1"/>
</dbReference>
<evidence type="ECO:0000256" key="11">
    <source>
        <dbReference type="ARBA" id="ARBA00022729"/>
    </source>
</evidence>
<evidence type="ECO:0000256" key="18">
    <source>
        <dbReference type="ARBA" id="ARBA00023170"/>
    </source>
</evidence>
<dbReference type="Proteomes" id="UP000594261">
    <property type="component" value="Chromosome 3"/>
</dbReference>
<dbReference type="Pfam" id="PF00560">
    <property type="entry name" value="LRR_1"/>
    <property type="match status" value="3"/>
</dbReference>
<evidence type="ECO:0000256" key="9">
    <source>
        <dbReference type="ARBA" id="ARBA00022679"/>
    </source>
</evidence>
<dbReference type="SUPFAM" id="SSF56112">
    <property type="entry name" value="Protein kinase-like (PK-like)"/>
    <property type="match status" value="1"/>
</dbReference>
<dbReference type="GO" id="GO:0005524">
    <property type="term" value="F:ATP binding"/>
    <property type="evidence" value="ECO:0007669"/>
    <property type="project" value="UniProtKB-UniRule"/>
</dbReference>
<dbReference type="InterPro" id="IPR032675">
    <property type="entry name" value="LRR_dom_sf"/>
</dbReference>
<accession>A0A7N2L714</accession>
<dbReference type="GO" id="GO:0004674">
    <property type="term" value="F:protein serine/threonine kinase activity"/>
    <property type="evidence" value="ECO:0007669"/>
    <property type="project" value="UniProtKB-KW"/>
</dbReference>
<dbReference type="PROSITE" id="PS50011">
    <property type="entry name" value="PROTEIN_KINASE_DOM"/>
    <property type="match status" value="1"/>
</dbReference>
<organism evidence="26 27">
    <name type="scientific">Quercus lobata</name>
    <name type="common">Valley oak</name>
    <dbReference type="NCBI Taxonomy" id="97700"/>
    <lineage>
        <taxon>Eukaryota</taxon>
        <taxon>Viridiplantae</taxon>
        <taxon>Streptophyta</taxon>
        <taxon>Embryophyta</taxon>
        <taxon>Tracheophyta</taxon>
        <taxon>Spermatophyta</taxon>
        <taxon>Magnoliopsida</taxon>
        <taxon>eudicotyledons</taxon>
        <taxon>Gunneridae</taxon>
        <taxon>Pentapetalae</taxon>
        <taxon>rosids</taxon>
        <taxon>fabids</taxon>
        <taxon>Fagales</taxon>
        <taxon>Fagaceae</taxon>
        <taxon>Quercus</taxon>
    </lineage>
</organism>
<evidence type="ECO:0000256" key="7">
    <source>
        <dbReference type="ARBA" id="ARBA00022553"/>
    </source>
</evidence>
<dbReference type="InParanoid" id="A0A7N2L714"/>
<dbReference type="Pfam" id="PF08263">
    <property type="entry name" value="LRRNT_2"/>
    <property type="match status" value="1"/>
</dbReference>
<evidence type="ECO:0000256" key="4">
    <source>
        <dbReference type="ARBA" id="ARBA00012513"/>
    </source>
</evidence>
<dbReference type="Pfam" id="PF07714">
    <property type="entry name" value="PK_Tyr_Ser-Thr"/>
    <property type="match status" value="1"/>
</dbReference>
<keyword evidence="9" id="KW-0808">Transferase</keyword>
<dbReference type="FunFam" id="3.30.200.20:FF:000432">
    <property type="entry name" value="LRR receptor-like serine/threonine-protein kinase EFR"/>
    <property type="match status" value="1"/>
</dbReference>
<dbReference type="PRINTS" id="PR00019">
    <property type="entry name" value="LEURICHRPT"/>
</dbReference>
<evidence type="ECO:0000259" key="25">
    <source>
        <dbReference type="PROSITE" id="PS50011"/>
    </source>
</evidence>
<dbReference type="SMART" id="SM00220">
    <property type="entry name" value="S_TKc"/>
    <property type="match status" value="1"/>
</dbReference>
<reference evidence="26 27" key="1">
    <citation type="journal article" date="2016" name="G3 (Bethesda)">
        <title>First Draft Assembly and Annotation of the Genome of a California Endemic Oak Quercus lobata Nee (Fagaceae).</title>
        <authorList>
            <person name="Sork V.L."/>
            <person name="Fitz-Gibbon S.T."/>
            <person name="Puiu D."/>
            <person name="Crepeau M."/>
            <person name="Gugger P.F."/>
            <person name="Sherman R."/>
            <person name="Stevens K."/>
            <person name="Langley C.H."/>
            <person name="Pellegrini M."/>
            <person name="Salzberg S.L."/>
        </authorList>
    </citation>
    <scope>NUCLEOTIDE SEQUENCE [LARGE SCALE GENOMIC DNA]</scope>
    <source>
        <strain evidence="26 27">cv. SW786</strain>
    </source>
</reference>
<dbReference type="InterPro" id="IPR001245">
    <property type="entry name" value="Ser-Thr/Tyr_kinase_cat_dom"/>
</dbReference>
<dbReference type="PANTHER" id="PTHR48053">
    <property type="entry name" value="LEUCINE RICH REPEAT FAMILY PROTEIN, EXPRESSED"/>
    <property type="match status" value="1"/>
</dbReference>
<feature type="chain" id="PRO_5029543697" description="non-specific serine/threonine protein kinase" evidence="24">
    <location>
        <begin position="20"/>
        <end position="1051"/>
    </location>
</feature>
<keyword evidence="5" id="KW-1003">Cell membrane</keyword>
<dbReference type="FunFam" id="3.80.10.10:FF:000221">
    <property type="entry name" value="Leucine-rich repeat receptor-like protein kinase PXL1"/>
    <property type="match status" value="1"/>
</dbReference>
<dbReference type="InterPro" id="IPR013210">
    <property type="entry name" value="LRR_N_plant-typ"/>
</dbReference>
<evidence type="ECO:0000256" key="16">
    <source>
        <dbReference type="ARBA" id="ARBA00022989"/>
    </source>
</evidence>
<reference evidence="26" key="2">
    <citation type="submission" date="2021-01" db="UniProtKB">
        <authorList>
            <consortium name="EnsemblPlants"/>
        </authorList>
    </citation>
    <scope>IDENTIFICATION</scope>
</reference>
<comment type="catalytic activity">
    <reaction evidence="21">
        <text>L-seryl-[protein] + ATP = O-phospho-L-seryl-[protein] + ADP + H(+)</text>
        <dbReference type="Rhea" id="RHEA:17989"/>
        <dbReference type="Rhea" id="RHEA-COMP:9863"/>
        <dbReference type="Rhea" id="RHEA-COMP:11604"/>
        <dbReference type="ChEBI" id="CHEBI:15378"/>
        <dbReference type="ChEBI" id="CHEBI:29999"/>
        <dbReference type="ChEBI" id="CHEBI:30616"/>
        <dbReference type="ChEBI" id="CHEBI:83421"/>
        <dbReference type="ChEBI" id="CHEBI:456216"/>
        <dbReference type="EC" id="2.7.11.1"/>
    </reaction>
</comment>
<keyword evidence="16 23" id="KW-1133">Transmembrane helix</keyword>
<name>A0A7N2L714_QUELO</name>
<keyword evidence="12" id="KW-0677">Repeat</keyword>
<dbReference type="SUPFAM" id="SSF52058">
    <property type="entry name" value="L domain-like"/>
    <property type="match status" value="2"/>
</dbReference>
<dbReference type="FunFam" id="1.10.510.10:FF:000358">
    <property type="entry name" value="Putative leucine-rich repeat receptor-like serine/threonine-protein kinase"/>
    <property type="match status" value="1"/>
</dbReference>
<dbReference type="PROSITE" id="PS00107">
    <property type="entry name" value="PROTEIN_KINASE_ATP"/>
    <property type="match status" value="1"/>
</dbReference>
<keyword evidence="18" id="KW-0675">Receptor</keyword>
<keyword evidence="8" id="KW-0433">Leucine-rich repeat</keyword>
<evidence type="ECO:0000256" key="12">
    <source>
        <dbReference type="ARBA" id="ARBA00022737"/>
    </source>
</evidence>
<evidence type="ECO:0000256" key="23">
    <source>
        <dbReference type="SAM" id="Phobius"/>
    </source>
</evidence>
<dbReference type="EnsemblPlants" id="QL03p024318:mrna">
    <property type="protein sequence ID" value="QL03p024318:mrna"/>
    <property type="gene ID" value="QL03p024318"/>
</dbReference>
<dbReference type="OMA" id="HICRKYE"/>
<dbReference type="AlphaFoldDB" id="A0A7N2L714"/>
<dbReference type="EMBL" id="LRBV02000003">
    <property type="status" value="NOT_ANNOTATED_CDS"/>
    <property type="molecule type" value="Genomic_DNA"/>
</dbReference>
<feature type="binding site" evidence="22">
    <location>
        <position position="741"/>
    </location>
    <ligand>
        <name>ATP</name>
        <dbReference type="ChEBI" id="CHEBI:30616"/>
    </ligand>
</feature>
<dbReference type="PANTHER" id="PTHR48053:SF151">
    <property type="entry name" value="OS02G0216000 PROTEIN"/>
    <property type="match status" value="1"/>
</dbReference>
<evidence type="ECO:0000256" key="2">
    <source>
        <dbReference type="ARBA" id="ARBA00004479"/>
    </source>
</evidence>
<evidence type="ECO:0000256" key="10">
    <source>
        <dbReference type="ARBA" id="ARBA00022692"/>
    </source>
</evidence>
<dbReference type="InterPro" id="IPR055414">
    <property type="entry name" value="LRR_R13L4/SHOC2-like"/>
</dbReference>
<keyword evidence="7" id="KW-0597">Phosphoprotein</keyword>
<evidence type="ECO:0000313" key="27">
    <source>
        <dbReference type="Proteomes" id="UP000594261"/>
    </source>
</evidence>
<dbReference type="EC" id="2.7.11.1" evidence="4"/>
<dbReference type="FunFam" id="3.80.10.10:FF:000101">
    <property type="entry name" value="LRR receptor-like serine/threonine-protein kinase ERECTA"/>
    <property type="match status" value="1"/>
</dbReference>
<keyword evidence="19" id="KW-0325">Glycoprotein</keyword>
<dbReference type="InterPro" id="IPR051716">
    <property type="entry name" value="Plant_RL_S/T_kinase"/>
</dbReference>
<dbReference type="Gene3D" id="3.30.200.20">
    <property type="entry name" value="Phosphorylase Kinase, domain 1"/>
    <property type="match status" value="1"/>
</dbReference>
<keyword evidence="27" id="KW-1185">Reference proteome</keyword>
<evidence type="ECO:0000256" key="13">
    <source>
        <dbReference type="ARBA" id="ARBA00022741"/>
    </source>
</evidence>
<dbReference type="FunFam" id="3.80.10.10:FF:000288">
    <property type="entry name" value="LRR receptor-like serine/threonine-protein kinase EFR"/>
    <property type="match status" value="1"/>
</dbReference>
<feature type="transmembrane region" description="Helical" evidence="23">
    <location>
        <begin position="647"/>
        <end position="672"/>
    </location>
</feature>
<dbReference type="GO" id="GO:0005886">
    <property type="term" value="C:plasma membrane"/>
    <property type="evidence" value="ECO:0007669"/>
    <property type="project" value="UniProtKB-SubCell"/>
</dbReference>
<evidence type="ECO:0000256" key="6">
    <source>
        <dbReference type="ARBA" id="ARBA00022527"/>
    </source>
</evidence>
<dbReference type="InterPro" id="IPR003591">
    <property type="entry name" value="Leu-rich_rpt_typical-subtyp"/>
</dbReference>
<protein>
    <recommendedName>
        <fullName evidence="4">non-specific serine/threonine protein kinase</fullName>
        <ecNumber evidence="4">2.7.11.1</ecNumber>
    </recommendedName>
</protein>
<dbReference type="Gramene" id="QL03p024318:mrna">
    <property type="protein sequence ID" value="QL03p024318:mrna"/>
    <property type="gene ID" value="QL03p024318"/>
</dbReference>
<comment type="subcellular location">
    <subcellularLocation>
        <location evidence="1">Cell membrane</location>
        <topology evidence="1">Single-pass membrane protein</topology>
    </subcellularLocation>
    <subcellularLocation>
        <location evidence="2">Membrane</location>
        <topology evidence="2">Single-pass type I membrane protein</topology>
    </subcellularLocation>
</comment>
<dbReference type="InterPro" id="IPR000719">
    <property type="entry name" value="Prot_kinase_dom"/>
</dbReference>
<evidence type="ECO:0000256" key="24">
    <source>
        <dbReference type="SAM" id="SignalP"/>
    </source>
</evidence>
<keyword evidence="17 23" id="KW-0472">Membrane</keyword>
<evidence type="ECO:0000256" key="3">
    <source>
        <dbReference type="ARBA" id="ARBA00008684"/>
    </source>
</evidence>
<evidence type="ECO:0000313" key="26">
    <source>
        <dbReference type="EnsemblPlants" id="QL03p024318:mrna"/>
    </source>
</evidence>
<comment type="catalytic activity">
    <reaction evidence="20">
        <text>L-threonyl-[protein] + ATP = O-phospho-L-threonyl-[protein] + ADP + H(+)</text>
        <dbReference type="Rhea" id="RHEA:46608"/>
        <dbReference type="Rhea" id="RHEA-COMP:11060"/>
        <dbReference type="Rhea" id="RHEA-COMP:11605"/>
        <dbReference type="ChEBI" id="CHEBI:15378"/>
        <dbReference type="ChEBI" id="CHEBI:30013"/>
        <dbReference type="ChEBI" id="CHEBI:30616"/>
        <dbReference type="ChEBI" id="CHEBI:61977"/>
        <dbReference type="ChEBI" id="CHEBI:456216"/>
        <dbReference type="EC" id="2.7.11.1"/>
    </reaction>
</comment>
<keyword evidence="10 23" id="KW-0812">Transmembrane</keyword>
<dbReference type="InterPro" id="IPR017441">
    <property type="entry name" value="Protein_kinase_ATP_BS"/>
</dbReference>
<evidence type="ECO:0000256" key="1">
    <source>
        <dbReference type="ARBA" id="ARBA00004162"/>
    </source>
</evidence>
<dbReference type="InterPro" id="IPR011009">
    <property type="entry name" value="Kinase-like_dom_sf"/>
</dbReference>
<dbReference type="Gene3D" id="1.10.510.10">
    <property type="entry name" value="Transferase(Phosphotransferase) domain 1"/>
    <property type="match status" value="1"/>
</dbReference>
<evidence type="ECO:0000256" key="21">
    <source>
        <dbReference type="ARBA" id="ARBA00048679"/>
    </source>
</evidence>
<keyword evidence="6" id="KW-0723">Serine/threonine-protein kinase</keyword>
<feature type="signal peptide" evidence="24">
    <location>
        <begin position="1"/>
        <end position="19"/>
    </location>
</feature>
<dbReference type="SMART" id="SM00369">
    <property type="entry name" value="LRR_TYP"/>
    <property type="match status" value="9"/>
</dbReference>
<keyword evidence="15 22" id="KW-0067">ATP-binding</keyword>
<comment type="similarity">
    <text evidence="3">Belongs to the protein kinase superfamily. Ser/Thr protein kinase family.</text>
</comment>
<proteinExistence type="inferred from homology"/>
<dbReference type="Pfam" id="PF23598">
    <property type="entry name" value="LRR_14"/>
    <property type="match status" value="1"/>
</dbReference>
<evidence type="ECO:0000256" key="22">
    <source>
        <dbReference type="PROSITE-ProRule" id="PRU10141"/>
    </source>
</evidence>
<evidence type="ECO:0000256" key="19">
    <source>
        <dbReference type="ARBA" id="ARBA00023180"/>
    </source>
</evidence>
<evidence type="ECO:0000256" key="5">
    <source>
        <dbReference type="ARBA" id="ARBA00022475"/>
    </source>
</evidence>
<feature type="domain" description="Protein kinase" evidence="25">
    <location>
        <begin position="708"/>
        <end position="1022"/>
    </location>
</feature>
<evidence type="ECO:0000256" key="17">
    <source>
        <dbReference type="ARBA" id="ARBA00023136"/>
    </source>
</evidence>
<evidence type="ECO:0000256" key="15">
    <source>
        <dbReference type="ARBA" id="ARBA00022840"/>
    </source>
</evidence>